<feature type="chain" id="PRO_5040402248" evidence="1">
    <location>
        <begin position="26"/>
        <end position="69"/>
    </location>
</feature>
<dbReference type="AlphaFoldDB" id="A0A9N8CPV1"/>
<reference evidence="2" key="1">
    <citation type="submission" date="2020-05" db="EMBL/GenBank/DDBJ databases">
        <authorList>
            <person name="Delgado-Blas J."/>
        </authorList>
    </citation>
    <scope>NUCLEOTIDE SEQUENCE</scope>
    <source>
        <strain evidence="2">BB1459</strain>
        <strain evidence="3">BB1480</strain>
    </source>
</reference>
<sequence>MQLNKIAQSFILAGLLTSASAPLIAAEAPKDATASTQQANMRFSINCPSPITPTLPMLIKASSPLFLRM</sequence>
<proteinExistence type="predicted"/>
<name>A0A9N8CPV1_9ENTR</name>
<accession>A0A9N8CPV1</accession>
<keyword evidence="1" id="KW-0732">Signal</keyword>
<protein>
    <submittedName>
        <fullName evidence="2">Uncharacterized protein</fullName>
    </submittedName>
</protein>
<dbReference type="EMBL" id="CAHPQX010000009">
    <property type="protein sequence ID" value="CAB5550493.1"/>
    <property type="molecule type" value="Genomic_DNA"/>
</dbReference>
<evidence type="ECO:0000313" key="3">
    <source>
        <dbReference type="EMBL" id="CAC9204939.1"/>
    </source>
</evidence>
<keyword evidence="5" id="KW-1185">Reference proteome</keyword>
<feature type="signal peptide" evidence="1">
    <location>
        <begin position="1"/>
        <end position="25"/>
    </location>
</feature>
<gene>
    <name evidence="2" type="ORF">GHA_02395</name>
    <name evidence="3" type="ORF">TML_02607</name>
</gene>
<dbReference type="Proteomes" id="UP000834503">
    <property type="component" value="Unassembled WGS sequence"/>
</dbReference>
<evidence type="ECO:0000256" key="1">
    <source>
        <dbReference type="SAM" id="SignalP"/>
    </source>
</evidence>
<comment type="caution">
    <text evidence="2">The sequence shown here is derived from an EMBL/GenBank/DDBJ whole genome shotgun (WGS) entry which is preliminary data.</text>
</comment>
<evidence type="ECO:0000313" key="5">
    <source>
        <dbReference type="Proteomes" id="UP000837205"/>
    </source>
</evidence>
<organism evidence="2 4">
    <name type="scientific">Citrobacter werkmanii</name>
    <dbReference type="NCBI Taxonomy" id="67827"/>
    <lineage>
        <taxon>Bacteria</taxon>
        <taxon>Pseudomonadati</taxon>
        <taxon>Pseudomonadota</taxon>
        <taxon>Gammaproteobacteria</taxon>
        <taxon>Enterobacterales</taxon>
        <taxon>Enterobacteriaceae</taxon>
        <taxon>Citrobacter</taxon>
        <taxon>Citrobacter freundii complex</taxon>
    </lineage>
</organism>
<dbReference type="Proteomes" id="UP000837205">
    <property type="component" value="Unassembled WGS sequence"/>
</dbReference>
<evidence type="ECO:0000313" key="4">
    <source>
        <dbReference type="Proteomes" id="UP000834503"/>
    </source>
</evidence>
<evidence type="ECO:0000313" key="2">
    <source>
        <dbReference type="EMBL" id="CAB5550493.1"/>
    </source>
</evidence>
<dbReference type="EMBL" id="CAIIUA010000001">
    <property type="protein sequence ID" value="CAC9204939.1"/>
    <property type="molecule type" value="Genomic_DNA"/>
</dbReference>